<evidence type="ECO:0000313" key="4">
    <source>
        <dbReference type="EMBL" id="MBL6902682.1"/>
    </source>
</evidence>
<dbReference type="PANTHER" id="PTHR11014">
    <property type="entry name" value="PEPTIDASE M20 FAMILY MEMBER"/>
    <property type="match status" value="1"/>
</dbReference>
<evidence type="ECO:0000256" key="1">
    <source>
        <dbReference type="ARBA" id="ARBA00022801"/>
    </source>
</evidence>
<dbReference type="GO" id="GO:0050118">
    <property type="term" value="F:N-acetyldiaminopimelate deacetylase activity"/>
    <property type="evidence" value="ECO:0007669"/>
    <property type="project" value="UniProtKB-ARBA"/>
</dbReference>
<dbReference type="EMBL" id="JADHSG010000001">
    <property type="protein sequence ID" value="MBL6902682.1"/>
    <property type="molecule type" value="Genomic_DNA"/>
</dbReference>
<feature type="domain" description="Peptidase M20 dimerisation" evidence="3">
    <location>
        <begin position="219"/>
        <end position="316"/>
    </location>
</feature>
<proteinExistence type="predicted"/>
<feature type="binding site" evidence="2">
    <location>
        <position position="196"/>
    </location>
    <ligand>
        <name>Mn(2+)</name>
        <dbReference type="ChEBI" id="CHEBI:29035"/>
        <label>2</label>
    </ligand>
</feature>
<dbReference type="AlphaFoldDB" id="A0A937LZY0"/>
<dbReference type="SUPFAM" id="SSF55031">
    <property type="entry name" value="Bacterial exopeptidase dimerisation domain"/>
    <property type="match status" value="1"/>
</dbReference>
<feature type="binding site" evidence="2">
    <location>
        <position position="130"/>
    </location>
    <ligand>
        <name>Mn(2+)</name>
        <dbReference type="ChEBI" id="CHEBI:29035"/>
        <label>2</label>
    </ligand>
</feature>
<dbReference type="Gene3D" id="3.40.630.10">
    <property type="entry name" value="Zn peptidases"/>
    <property type="match status" value="1"/>
</dbReference>
<evidence type="ECO:0000259" key="3">
    <source>
        <dbReference type="Pfam" id="PF07687"/>
    </source>
</evidence>
<dbReference type="Pfam" id="PF01546">
    <property type="entry name" value="Peptidase_M20"/>
    <property type="match status" value="1"/>
</dbReference>
<dbReference type="Proteomes" id="UP000705230">
    <property type="component" value="Unassembled WGS sequence"/>
</dbReference>
<dbReference type="Pfam" id="PF07687">
    <property type="entry name" value="M20_dimer"/>
    <property type="match status" value="1"/>
</dbReference>
<comment type="cofactor">
    <cofactor evidence="2">
        <name>Mn(2+)</name>
        <dbReference type="ChEBI" id="CHEBI:29035"/>
    </cofactor>
    <text evidence="2">The Mn(2+) ion enhances activity.</text>
</comment>
<dbReference type="InterPro" id="IPR011650">
    <property type="entry name" value="Peptidase_M20_dimer"/>
</dbReference>
<organism evidence="4 5">
    <name type="scientific">SAR86 cluster bacterium</name>
    <dbReference type="NCBI Taxonomy" id="2030880"/>
    <lineage>
        <taxon>Bacteria</taxon>
        <taxon>Pseudomonadati</taxon>
        <taxon>Pseudomonadota</taxon>
        <taxon>Gammaproteobacteria</taxon>
        <taxon>SAR86 cluster</taxon>
    </lineage>
</organism>
<name>A0A937LZY0_9GAMM</name>
<keyword evidence="1" id="KW-0378">Hydrolase</keyword>
<dbReference type="PIRSF" id="PIRSF005962">
    <property type="entry name" value="Pept_M20D_amidohydro"/>
    <property type="match status" value="1"/>
</dbReference>
<keyword evidence="2" id="KW-0464">Manganese</keyword>
<gene>
    <name evidence="4" type="ORF">ISR29_00585</name>
</gene>
<dbReference type="FunFam" id="3.30.70.360:FF:000001">
    <property type="entry name" value="N-acetyldiaminopimelate deacetylase"/>
    <property type="match status" value="1"/>
</dbReference>
<feature type="binding site" evidence="2">
    <location>
        <position position="397"/>
    </location>
    <ligand>
        <name>Mn(2+)</name>
        <dbReference type="ChEBI" id="CHEBI:29035"/>
        <label>1</label>
    </ligand>
</feature>
<feature type="binding site" evidence="2">
    <location>
        <position position="132"/>
    </location>
    <ligand>
        <name>Mn(2+)</name>
        <dbReference type="ChEBI" id="CHEBI:29035"/>
        <label>2</label>
    </ligand>
</feature>
<dbReference type="SUPFAM" id="SSF53187">
    <property type="entry name" value="Zn-dependent exopeptidases"/>
    <property type="match status" value="1"/>
</dbReference>
<sequence>MSVNPSDLVTSNTETASSPLKEALSQDIDGLMSKVVKWRHHFHQYPELGNREFKTSKYIAEILTDLGLEVQTEIAYTGVTAYIRGDHLGPLMALRADIDGLPVTEMTDLPYASKETTMYQGNEVGVMHACGHDAHIAVMLGVADFLSRNTKNLHGDILLIFQPAEEGAPEGEEGGAELMLKEGIFEERPDVVFGMHVTNSYHGAVAVKAGPAMASAEAFRINIKGKQSHGSTPWASNDPVMAAFDIGTSLQTIISRRIDIRDNPAVISVGIVKAGSRNNIIPESAMLEGTIRTFDNDVLELIHQEMTTISTNIAKAHNVEASVDFAIYGSYPVTVNDPDLVKNYSKSLIEASNGMFSSDILASTGAEDFAFFANEVPGLYFWLGVNAKDVTSAPGNHTPYFVVHDSALNAGVKSFVNLVSDYSDDHSNN</sequence>
<dbReference type="GO" id="GO:0046872">
    <property type="term" value="F:metal ion binding"/>
    <property type="evidence" value="ECO:0007669"/>
    <property type="project" value="UniProtKB-KW"/>
</dbReference>
<dbReference type="InterPro" id="IPR002933">
    <property type="entry name" value="Peptidase_M20"/>
</dbReference>
<feature type="binding site" evidence="2">
    <location>
        <position position="166"/>
    </location>
    <ligand>
        <name>Mn(2+)</name>
        <dbReference type="ChEBI" id="CHEBI:29035"/>
        <label>2</label>
    </ligand>
</feature>
<reference evidence="4" key="1">
    <citation type="submission" date="2020-10" db="EMBL/GenBank/DDBJ databases">
        <title>Microbiome of the Black Sea water column analyzed by genome centric metagenomics.</title>
        <authorList>
            <person name="Cabello-Yeves P.J."/>
            <person name="Callieri C."/>
            <person name="Picazo A."/>
            <person name="Mehrshad M."/>
            <person name="Haro-Moreno J.M."/>
            <person name="Roda-Garcia J."/>
            <person name="Dzembekova N."/>
            <person name="Slabakova V."/>
            <person name="Slabakova N."/>
            <person name="Moncheva S."/>
            <person name="Rodriguez-Valera F."/>
        </authorList>
    </citation>
    <scope>NUCLEOTIDE SEQUENCE</scope>
    <source>
        <strain evidence="4">BS30m-G43</strain>
    </source>
</reference>
<dbReference type="Gene3D" id="3.30.70.360">
    <property type="match status" value="1"/>
</dbReference>
<comment type="caution">
    <text evidence="4">The sequence shown here is derived from an EMBL/GenBank/DDBJ whole genome shotgun (WGS) entry which is preliminary data.</text>
</comment>
<evidence type="ECO:0000313" key="5">
    <source>
        <dbReference type="Proteomes" id="UP000705230"/>
    </source>
</evidence>
<dbReference type="GO" id="GO:0019877">
    <property type="term" value="P:diaminopimelate biosynthetic process"/>
    <property type="evidence" value="ECO:0007669"/>
    <property type="project" value="UniProtKB-ARBA"/>
</dbReference>
<dbReference type="NCBIfam" id="TIGR01891">
    <property type="entry name" value="amidohydrolases"/>
    <property type="match status" value="1"/>
</dbReference>
<dbReference type="InterPro" id="IPR036264">
    <property type="entry name" value="Bact_exopeptidase_dim_dom"/>
</dbReference>
<dbReference type="PANTHER" id="PTHR11014:SF63">
    <property type="entry name" value="METALLOPEPTIDASE, PUTATIVE (AFU_ORTHOLOGUE AFUA_6G09600)-RELATED"/>
    <property type="match status" value="1"/>
</dbReference>
<accession>A0A937LZY0</accession>
<dbReference type="InterPro" id="IPR017439">
    <property type="entry name" value="Amidohydrolase"/>
</dbReference>
<keyword evidence="2" id="KW-0479">Metal-binding</keyword>
<protein>
    <submittedName>
        <fullName evidence="4">Amidohydrolase</fullName>
    </submittedName>
</protein>
<evidence type="ECO:0000256" key="2">
    <source>
        <dbReference type="PIRSR" id="PIRSR005962-1"/>
    </source>
</evidence>